<keyword evidence="2" id="KW-1185">Reference proteome</keyword>
<comment type="caution">
    <text evidence="1">The sequence shown here is derived from an EMBL/GenBank/DDBJ whole genome shotgun (WGS) entry which is preliminary data.</text>
</comment>
<dbReference type="EMBL" id="JRRC01049407">
    <property type="protein sequence ID" value="KHF98715.1"/>
    <property type="molecule type" value="Genomic_DNA"/>
</dbReference>
<reference evidence="2" key="1">
    <citation type="submission" date="2014-09" db="EMBL/GenBank/DDBJ databases">
        <authorList>
            <person name="Mudge J."/>
            <person name="Ramaraj T."/>
            <person name="Lindquist I.E."/>
            <person name="Bharti A.K."/>
            <person name="Sundararajan A."/>
            <person name="Cameron C.T."/>
            <person name="Woodward J.E."/>
            <person name="May G.D."/>
            <person name="Brubaker C."/>
            <person name="Broadhvest J."/>
            <person name="Wilkins T.A."/>
        </authorList>
    </citation>
    <scope>NUCLEOTIDE SEQUENCE</scope>
    <source>
        <strain evidence="2">cv. AKA8401</strain>
    </source>
</reference>
<sequence>MSQRLPQHQCHFRWPTIPRNRSFDPDPRLFSGCGVEEECMIVGRGRAS</sequence>
<proteinExistence type="predicted"/>
<evidence type="ECO:0000313" key="2">
    <source>
        <dbReference type="Proteomes" id="UP000032142"/>
    </source>
</evidence>
<organism evidence="1 2">
    <name type="scientific">Gossypium arboreum</name>
    <name type="common">Tree cotton</name>
    <name type="synonym">Gossypium nanking</name>
    <dbReference type="NCBI Taxonomy" id="29729"/>
    <lineage>
        <taxon>Eukaryota</taxon>
        <taxon>Viridiplantae</taxon>
        <taxon>Streptophyta</taxon>
        <taxon>Embryophyta</taxon>
        <taxon>Tracheophyta</taxon>
        <taxon>Spermatophyta</taxon>
        <taxon>Magnoliopsida</taxon>
        <taxon>eudicotyledons</taxon>
        <taxon>Gunneridae</taxon>
        <taxon>Pentapetalae</taxon>
        <taxon>rosids</taxon>
        <taxon>malvids</taxon>
        <taxon>Malvales</taxon>
        <taxon>Malvaceae</taxon>
        <taxon>Malvoideae</taxon>
        <taxon>Gossypium</taxon>
    </lineage>
</organism>
<gene>
    <name evidence="1" type="ORF">F383_37892</name>
</gene>
<dbReference type="Proteomes" id="UP000032142">
    <property type="component" value="Unassembled WGS sequence"/>
</dbReference>
<name>A0A0B0MIJ0_GOSAR</name>
<evidence type="ECO:0000313" key="1">
    <source>
        <dbReference type="EMBL" id="KHF98715.1"/>
    </source>
</evidence>
<accession>A0A0B0MIJ0</accession>
<protein>
    <submittedName>
        <fullName evidence="1">Uncharacterized protein</fullName>
    </submittedName>
</protein>
<dbReference type="AlphaFoldDB" id="A0A0B0MIJ0"/>